<protein>
    <submittedName>
        <fullName evidence="2">Uncharacterized protein</fullName>
    </submittedName>
</protein>
<feature type="transmembrane region" description="Helical" evidence="1">
    <location>
        <begin position="38"/>
        <end position="56"/>
    </location>
</feature>
<reference evidence="3" key="2">
    <citation type="journal article" date="2017" name="J. Anim. Genet.">
        <title>Multiple reference genome sequences of hot pepper reveal the massive evolution of plant disease resistance genes by retroduplication.</title>
        <authorList>
            <person name="Kim S."/>
            <person name="Park J."/>
            <person name="Yeom S.-I."/>
            <person name="Kim Y.-M."/>
            <person name="Seo E."/>
            <person name="Kim K.-T."/>
            <person name="Kim M.-S."/>
            <person name="Lee J.M."/>
            <person name="Cheong K."/>
            <person name="Shin H.-S."/>
            <person name="Kim S.-B."/>
            <person name="Han K."/>
            <person name="Lee J."/>
            <person name="Park M."/>
            <person name="Lee H.-A."/>
            <person name="Lee H.-Y."/>
            <person name="Lee Y."/>
            <person name="Oh S."/>
            <person name="Lee J.H."/>
            <person name="Choi E."/>
            <person name="Choi E."/>
            <person name="Lee S.E."/>
            <person name="Jeon J."/>
            <person name="Kim H."/>
            <person name="Choi G."/>
            <person name="Song H."/>
            <person name="Lee J."/>
            <person name="Lee S.-C."/>
            <person name="Kwon J.-K."/>
            <person name="Lee H.-Y."/>
            <person name="Koo N."/>
            <person name="Hong Y."/>
            <person name="Kim R.W."/>
            <person name="Kang W.-H."/>
            <person name="Huh J.H."/>
            <person name="Kang B.-C."/>
            <person name="Yang T.-J."/>
            <person name="Lee Y.-H."/>
            <person name="Bennetzen J.L."/>
            <person name="Choi D."/>
        </authorList>
    </citation>
    <scope>NUCLEOTIDE SEQUENCE [LARGE SCALE GENOMIC DNA]</scope>
    <source>
        <strain evidence="3">cv. PBC81</strain>
    </source>
</reference>
<dbReference type="EMBL" id="MLFT02000010">
    <property type="protein sequence ID" value="PHT36026.1"/>
    <property type="molecule type" value="Genomic_DNA"/>
</dbReference>
<evidence type="ECO:0000256" key="1">
    <source>
        <dbReference type="SAM" id="Phobius"/>
    </source>
</evidence>
<gene>
    <name evidence="2" type="ORF">CQW23_23726</name>
</gene>
<dbReference type="Gene3D" id="1.10.520.10">
    <property type="match status" value="1"/>
</dbReference>
<organism evidence="2 3">
    <name type="scientific">Capsicum baccatum</name>
    <name type="common">Peruvian pepper</name>
    <dbReference type="NCBI Taxonomy" id="33114"/>
    <lineage>
        <taxon>Eukaryota</taxon>
        <taxon>Viridiplantae</taxon>
        <taxon>Streptophyta</taxon>
        <taxon>Embryophyta</taxon>
        <taxon>Tracheophyta</taxon>
        <taxon>Spermatophyta</taxon>
        <taxon>Magnoliopsida</taxon>
        <taxon>eudicotyledons</taxon>
        <taxon>Gunneridae</taxon>
        <taxon>Pentapetalae</taxon>
        <taxon>asterids</taxon>
        <taxon>lamiids</taxon>
        <taxon>Solanales</taxon>
        <taxon>Solanaceae</taxon>
        <taxon>Solanoideae</taxon>
        <taxon>Capsiceae</taxon>
        <taxon>Capsicum</taxon>
    </lineage>
</organism>
<keyword evidence="1" id="KW-0472">Membrane</keyword>
<dbReference type="AlphaFoldDB" id="A0A2G2VST8"/>
<dbReference type="GO" id="GO:0004601">
    <property type="term" value="F:peroxidase activity"/>
    <property type="evidence" value="ECO:0007669"/>
    <property type="project" value="InterPro"/>
</dbReference>
<comment type="caution">
    <text evidence="2">The sequence shown here is derived from an EMBL/GenBank/DDBJ whole genome shotgun (WGS) entry which is preliminary data.</text>
</comment>
<keyword evidence="1" id="KW-0812">Transmembrane</keyword>
<proteinExistence type="predicted"/>
<evidence type="ECO:0000313" key="3">
    <source>
        <dbReference type="Proteomes" id="UP000224567"/>
    </source>
</evidence>
<dbReference type="OrthoDB" id="2113341at2759"/>
<dbReference type="GO" id="GO:0006979">
    <property type="term" value="P:response to oxidative stress"/>
    <property type="evidence" value="ECO:0007669"/>
    <property type="project" value="InterPro"/>
</dbReference>
<keyword evidence="3" id="KW-1185">Reference proteome</keyword>
<name>A0A2G2VST8_CAPBA</name>
<sequence>MDTIDSEITARANDNSTRGFEEIDKIKLEVYKVCGRPVVFYVDILVVTALDFIVVVRDCGFLMIDM</sequence>
<dbReference type="Proteomes" id="UP000224567">
    <property type="component" value="Unassembled WGS sequence"/>
</dbReference>
<dbReference type="STRING" id="33114.A0A2G2VST8"/>
<reference evidence="2 3" key="1">
    <citation type="journal article" date="2017" name="Genome Biol.">
        <title>New reference genome sequences of hot pepper reveal the massive evolution of plant disease-resistance genes by retroduplication.</title>
        <authorList>
            <person name="Kim S."/>
            <person name="Park J."/>
            <person name="Yeom S.I."/>
            <person name="Kim Y.M."/>
            <person name="Seo E."/>
            <person name="Kim K.T."/>
            <person name="Kim M.S."/>
            <person name="Lee J.M."/>
            <person name="Cheong K."/>
            <person name="Shin H.S."/>
            <person name="Kim S.B."/>
            <person name="Han K."/>
            <person name="Lee J."/>
            <person name="Park M."/>
            <person name="Lee H.A."/>
            <person name="Lee H.Y."/>
            <person name="Lee Y."/>
            <person name="Oh S."/>
            <person name="Lee J.H."/>
            <person name="Choi E."/>
            <person name="Choi E."/>
            <person name="Lee S.E."/>
            <person name="Jeon J."/>
            <person name="Kim H."/>
            <person name="Choi G."/>
            <person name="Song H."/>
            <person name="Lee J."/>
            <person name="Lee S.C."/>
            <person name="Kwon J.K."/>
            <person name="Lee H.Y."/>
            <person name="Koo N."/>
            <person name="Hong Y."/>
            <person name="Kim R.W."/>
            <person name="Kang W.H."/>
            <person name="Huh J.H."/>
            <person name="Kang B.C."/>
            <person name="Yang T.J."/>
            <person name="Lee Y.H."/>
            <person name="Bennetzen J.L."/>
            <person name="Choi D."/>
        </authorList>
    </citation>
    <scope>NUCLEOTIDE SEQUENCE [LARGE SCALE GENOMIC DNA]</scope>
    <source>
        <strain evidence="3">cv. PBC81</strain>
    </source>
</reference>
<keyword evidence="1" id="KW-1133">Transmembrane helix</keyword>
<dbReference type="InterPro" id="IPR010255">
    <property type="entry name" value="Haem_peroxidase_sf"/>
</dbReference>
<evidence type="ECO:0000313" key="2">
    <source>
        <dbReference type="EMBL" id="PHT36026.1"/>
    </source>
</evidence>
<dbReference type="GO" id="GO:0020037">
    <property type="term" value="F:heme binding"/>
    <property type="evidence" value="ECO:0007669"/>
    <property type="project" value="InterPro"/>
</dbReference>
<dbReference type="SUPFAM" id="SSF48113">
    <property type="entry name" value="Heme-dependent peroxidases"/>
    <property type="match status" value="1"/>
</dbReference>
<accession>A0A2G2VST8</accession>